<feature type="transmembrane region" description="Helical" evidence="8">
    <location>
        <begin position="359"/>
        <end position="384"/>
    </location>
</feature>
<dbReference type="SUPFAM" id="SSF161098">
    <property type="entry name" value="MetI-like"/>
    <property type="match status" value="2"/>
</dbReference>
<feature type="transmembrane region" description="Helical" evidence="8">
    <location>
        <begin position="92"/>
        <end position="116"/>
    </location>
</feature>
<organism evidence="10">
    <name type="scientific">Flexilinea flocculi</name>
    <dbReference type="NCBI Taxonomy" id="1678840"/>
    <lineage>
        <taxon>Bacteria</taxon>
        <taxon>Bacillati</taxon>
        <taxon>Chloroflexota</taxon>
        <taxon>Anaerolineae</taxon>
        <taxon>Anaerolineales</taxon>
        <taxon>Anaerolineaceae</taxon>
        <taxon>Flexilinea</taxon>
    </lineage>
</organism>
<feature type="transmembrane region" description="Helical" evidence="8">
    <location>
        <begin position="396"/>
        <end position="418"/>
    </location>
</feature>
<dbReference type="STRING" id="1678840.ATC1_131267"/>
<dbReference type="RefSeq" id="WP_062282177.1">
    <property type="nucleotide sequence ID" value="NZ_DF968181.1"/>
</dbReference>
<feature type="transmembrane region" description="Helical" evidence="8">
    <location>
        <begin position="199"/>
        <end position="221"/>
    </location>
</feature>
<keyword evidence="11" id="KW-1185">Reference proteome</keyword>
<evidence type="ECO:0000256" key="6">
    <source>
        <dbReference type="ARBA" id="ARBA00022989"/>
    </source>
</evidence>
<feature type="transmembrane region" description="Helical" evidence="8">
    <location>
        <begin position="136"/>
        <end position="153"/>
    </location>
</feature>
<evidence type="ECO:0000256" key="2">
    <source>
        <dbReference type="ARBA" id="ARBA00022448"/>
    </source>
</evidence>
<protein>
    <submittedName>
        <fullName evidence="10">ABC-type Fe3+ transport system, permease component</fullName>
    </submittedName>
</protein>
<dbReference type="EMBL" id="DF968181">
    <property type="protein sequence ID" value="GAP41282.1"/>
    <property type="molecule type" value="Genomic_DNA"/>
</dbReference>
<keyword evidence="4" id="KW-0997">Cell inner membrane</keyword>
<keyword evidence="6 8" id="KW-1133">Transmembrane helix</keyword>
<evidence type="ECO:0000259" key="9">
    <source>
        <dbReference type="PROSITE" id="PS50928"/>
    </source>
</evidence>
<dbReference type="GO" id="GO:0055085">
    <property type="term" value="P:transmembrane transport"/>
    <property type="evidence" value="ECO:0007669"/>
    <property type="project" value="InterPro"/>
</dbReference>
<dbReference type="Gene3D" id="1.10.3720.10">
    <property type="entry name" value="MetI-like"/>
    <property type="match status" value="2"/>
</dbReference>
<evidence type="ECO:0000256" key="4">
    <source>
        <dbReference type="ARBA" id="ARBA00022519"/>
    </source>
</evidence>
<evidence type="ECO:0000256" key="7">
    <source>
        <dbReference type="ARBA" id="ARBA00023136"/>
    </source>
</evidence>
<evidence type="ECO:0000256" key="5">
    <source>
        <dbReference type="ARBA" id="ARBA00022692"/>
    </source>
</evidence>
<gene>
    <name evidence="10" type="ORF">ATC1_131267</name>
</gene>
<name>A0A0S7BTH9_9CHLR</name>
<feature type="transmembrane region" description="Helical" evidence="8">
    <location>
        <begin position="481"/>
        <end position="503"/>
    </location>
</feature>
<dbReference type="GO" id="GO:0005886">
    <property type="term" value="C:plasma membrane"/>
    <property type="evidence" value="ECO:0007669"/>
    <property type="project" value="UniProtKB-SubCell"/>
</dbReference>
<reference evidence="10" key="1">
    <citation type="journal article" date="2015" name="Genome Announc.">
        <title>Draft Genome Sequence of Anaerolineae Strain TC1, a Novel Isolate from a Methanogenic Wastewater Treatment System.</title>
        <authorList>
            <person name="Matsuura N."/>
            <person name="Tourlousse D.M."/>
            <person name="Sun L."/>
            <person name="Toyonaga M."/>
            <person name="Kuroda K."/>
            <person name="Ohashi A."/>
            <person name="Cruz R."/>
            <person name="Yamaguchi T."/>
            <person name="Sekiguchi Y."/>
        </authorList>
    </citation>
    <scope>NUCLEOTIDE SEQUENCE [LARGE SCALE GENOMIC DNA]</scope>
    <source>
        <strain evidence="10">TC1</strain>
    </source>
</reference>
<keyword evidence="2 8" id="KW-0813">Transport</keyword>
<dbReference type="Pfam" id="PF00528">
    <property type="entry name" value="BPD_transp_1"/>
    <property type="match status" value="1"/>
</dbReference>
<evidence type="ECO:0000256" key="1">
    <source>
        <dbReference type="ARBA" id="ARBA00004429"/>
    </source>
</evidence>
<dbReference type="CDD" id="cd06261">
    <property type="entry name" value="TM_PBP2"/>
    <property type="match status" value="2"/>
</dbReference>
<comment type="similarity">
    <text evidence="8">Belongs to the binding-protein-dependent transport system permease family.</text>
</comment>
<feature type="domain" description="ABC transmembrane type-1" evidence="9">
    <location>
        <begin position="360"/>
        <end position="547"/>
    </location>
</feature>
<accession>A0A0S7BTH9</accession>
<keyword evidence="5 8" id="KW-0812">Transmembrane</keyword>
<dbReference type="PATRIC" id="fig|1678840.3.peg.2716"/>
<dbReference type="InterPro" id="IPR035906">
    <property type="entry name" value="MetI-like_sf"/>
</dbReference>
<dbReference type="Proteomes" id="UP000053370">
    <property type="component" value="Unassembled WGS sequence"/>
</dbReference>
<proteinExistence type="inferred from homology"/>
<feature type="transmembrane region" description="Helical" evidence="8">
    <location>
        <begin position="294"/>
        <end position="316"/>
    </location>
</feature>
<evidence type="ECO:0000256" key="8">
    <source>
        <dbReference type="RuleBase" id="RU363032"/>
    </source>
</evidence>
<keyword evidence="7 8" id="KW-0472">Membrane</keyword>
<evidence type="ECO:0000313" key="11">
    <source>
        <dbReference type="Proteomes" id="UP000053370"/>
    </source>
</evidence>
<dbReference type="AlphaFoldDB" id="A0A0S7BTH9"/>
<feature type="transmembrane region" description="Helical" evidence="8">
    <location>
        <begin position="55"/>
        <end position="80"/>
    </location>
</feature>
<evidence type="ECO:0000313" key="10">
    <source>
        <dbReference type="EMBL" id="GAP41282.1"/>
    </source>
</evidence>
<feature type="transmembrane region" description="Helical" evidence="8">
    <location>
        <begin position="241"/>
        <end position="263"/>
    </location>
</feature>
<comment type="subcellular location">
    <subcellularLocation>
        <location evidence="1">Cell inner membrane</location>
        <topology evidence="1">Multi-pass membrane protein</topology>
    </subcellularLocation>
    <subcellularLocation>
        <location evidence="8">Cell membrane</location>
        <topology evidence="8">Multi-pass membrane protein</topology>
    </subcellularLocation>
</comment>
<feature type="transmembrane region" description="Helical" evidence="8">
    <location>
        <begin position="12"/>
        <end position="35"/>
    </location>
</feature>
<dbReference type="PANTHER" id="PTHR43357:SF4">
    <property type="entry name" value="INNER MEMBRANE ABC TRANSPORTER PERMEASE PROTEIN YDCV"/>
    <property type="match status" value="1"/>
</dbReference>
<keyword evidence="3" id="KW-1003">Cell membrane</keyword>
<feature type="transmembrane region" description="Helical" evidence="8">
    <location>
        <begin position="523"/>
        <end position="547"/>
    </location>
</feature>
<dbReference type="PANTHER" id="PTHR43357">
    <property type="entry name" value="INNER MEMBRANE ABC TRANSPORTER PERMEASE PROTEIN YDCV"/>
    <property type="match status" value="1"/>
</dbReference>
<evidence type="ECO:0000256" key="3">
    <source>
        <dbReference type="ARBA" id="ARBA00022475"/>
    </source>
</evidence>
<sequence length="551" mass="62070">MRKTVKTNYYIGSLFFVIPLIFFIELYFFPLFSIFKNAFQFLSRELSINWQNIGNVFWFTLWQAIVSTLLTLLAGFPAAWIFSRFTFPGKKILNALFTIPFILPTVVTASAFNALLGPRGFINMVWMSMTGSTKPAVQLMNTIWIILLAHVFYNTSVVIRVIGNSWSQIDARLEDAAKTLGASPLQVFFRVVFPQLKPAILSACLLIFLFDFTSYGVVFLLGGPKFRTIEVEIYYQALQMLNLPLSGILSILQIVITIAVTLIDKRLSQIILINRAPRISGENMRKPELGLERILIFLILFFQIIFLLSPILALFFRSLYIFPSESSRTALSPGWTSIYYQQLFINERNSIFFVPPIKAILNSLSIAVAASGISLIISLFIVVGENRYPWTGKLESVFMIPIGTSAVTLGLGYLLYFGRDIQKAWLIPFAHSLIALPFVIRSIKPAIFNIPNSLRQSAAILGASPIQVFLKIDFPIIFRELINGFIFAFTISLGEFGATSFITRPDRPTIPIAIYRFLGQPGLMNYGQAMAMASILMTFCLIMIAVVDQKE</sequence>
<feature type="transmembrane region" description="Helical" evidence="8">
    <location>
        <begin position="424"/>
        <end position="443"/>
    </location>
</feature>
<feature type="domain" description="ABC transmembrane type-1" evidence="9">
    <location>
        <begin position="57"/>
        <end position="264"/>
    </location>
</feature>
<dbReference type="PROSITE" id="PS50928">
    <property type="entry name" value="ABC_TM1"/>
    <property type="match status" value="2"/>
</dbReference>
<dbReference type="InterPro" id="IPR000515">
    <property type="entry name" value="MetI-like"/>
</dbReference>